<keyword evidence="1" id="KW-0732">Signal</keyword>
<accession>A0ABT7LWE5</accession>
<gene>
    <name evidence="2" type="ORF">QQ055_01230</name>
</gene>
<reference evidence="2 3" key="1">
    <citation type="submission" date="2023-06" db="EMBL/GenBank/DDBJ databases">
        <title>Whole genome sequence of Oscillatoria calcuttensis NRMC-F 0142.</title>
        <authorList>
            <person name="Shakena Fathima T."/>
            <person name="Muralitharan G."/>
            <person name="Thajuddin N."/>
        </authorList>
    </citation>
    <scope>NUCLEOTIDE SEQUENCE [LARGE SCALE GENOMIC DNA]</scope>
    <source>
        <strain evidence="2 3">NRMC-F 0142</strain>
    </source>
</reference>
<feature type="signal peptide" evidence="1">
    <location>
        <begin position="1"/>
        <end position="26"/>
    </location>
</feature>
<proteinExistence type="predicted"/>
<keyword evidence="3" id="KW-1185">Reference proteome</keyword>
<dbReference type="Proteomes" id="UP001230986">
    <property type="component" value="Unassembled WGS sequence"/>
</dbReference>
<protein>
    <submittedName>
        <fullName evidence="2">Uncharacterized protein</fullName>
    </submittedName>
</protein>
<feature type="chain" id="PRO_5046902654" evidence="1">
    <location>
        <begin position="27"/>
        <end position="126"/>
    </location>
</feature>
<evidence type="ECO:0000256" key="1">
    <source>
        <dbReference type="SAM" id="SignalP"/>
    </source>
</evidence>
<comment type="caution">
    <text evidence="2">The sequence shown here is derived from an EMBL/GenBank/DDBJ whole genome shotgun (WGS) entry which is preliminary data.</text>
</comment>
<dbReference type="RefSeq" id="WP_283359512.1">
    <property type="nucleotide sequence ID" value="NZ_JASVEJ010000004.1"/>
</dbReference>
<evidence type="ECO:0000313" key="2">
    <source>
        <dbReference type="EMBL" id="MDL5056099.1"/>
    </source>
</evidence>
<name>A0ABT7LWE5_9CYAN</name>
<dbReference type="EMBL" id="JASVEJ010000004">
    <property type="protein sequence ID" value="MDL5056099.1"/>
    <property type="molecule type" value="Genomic_DNA"/>
</dbReference>
<sequence>MKQSSCLTLVALTAAIALSTASSASAQVASCRFRQSLNTNGIESPQSPTLGWWNGDFGFKPLAAAGVGIAAISGLFATRTLASHKAKMAANLAQETPIVHPELNLETSLYSDLPATASEKEVVLTK</sequence>
<organism evidence="2 3">
    <name type="scientific">Geitlerinema calcuttense NRMC-F 0142</name>
    <dbReference type="NCBI Taxonomy" id="2922238"/>
    <lineage>
        <taxon>Bacteria</taxon>
        <taxon>Bacillati</taxon>
        <taxon>Cyanobacteriota</taxon>
        <taxon>Cyanophyceae</taxon>
        <taxon>Geitlerinematales</taxon>
        <taxon>Geitlerinemataceae</taxon>
        <taxon>Geitlerinema</taxon>
    </lineage>
</organism>
<evidence type="ECO:0000313" key="3">
    <source>
        <dbReference type="Proteomes" id="UP001230986"/>
    </source>
</evidence>